<reference evidence="3 4" key="1">
    <citation type="submission" date="2020-08" db="EMBL/GenBank/DDBJ databases">
        <title>Genomic Encyclopedia of Type Strains, Phase IV (KMG-IV): sequencing the most valuable type-strain genomes for metagenomic binning, comparative biology and taxonomic classification.</title>
        <authorList>
            <person name="Goeker M."/>
        </authorList>
    </citation>
    <scope>NUCLEOTIDE SEQUENCE [LARGE SCALE GENOMIC DNA]</scope>
    <source>
        <strain evidence="3 4">DSM 2163</strain>
    </source>
</reference>
<evidence type="ECO:0000256" key="1">
    <source>
        <dbReference type="SAM" id="MobiDB-lite"/>
    </source>
</evidence>
<dbReference type="InterPro" id="IPR011990">
    <property type="entry name" value="TPR-like_helical_dom_sf"/>
</dbReference>
<feature type="region of interest" description="Disordered" evidence="1">
    <location>
        <begin position="276"/>
        <end position="303"/>
    </location>
</feature>
<organism evidence="3 4">
    <name type="scientific">Methylorubrum rhodinum</name>
    <dbReference type="NCBI Taxonomy" id="29428"/>
    <lineage>
        <taxon>Bacteria</taxon>
        <taxon>Pseudomonadati</taxon>
        <taxon>Pseudomonadota</taxon>
        <taxon>Alphaproteobacteria</taxon>
        <taxon>Hyphomicrobiales</taxon>
        <taxon>Methylobacteriaceae</taxon>
        <taxon>Methylorubrum</taxon>
    </lineage>
</organism>
<proteinExistence type="predicted"/>
<dbReference type="SUPFAM" id="SSF48452">
    <property type="entry name" value="TPR-like"/>
    <property type="match status" value="1"/>
</dbReference>
<evidence type="ECO:0000313" key="3">
    <source>
        <dbReference type="EMBL" id="MBB5756994.1"/>
    </source>
</evidence>
<feature type="chain" id="PRO_5032511716" description="Tetratricopeptide repeat protein" evidence="2">
    <location>
        <begin position="40"/>
        <end position="1119"/>
    </location>
</feature>
<accession>A0A840ZIJ4</accession>
<feature type="compositionally biased region" description="Low complexity" evidence="1">
    <location>
        <begin position="288"/>
        <end position="297"/>
    </location>
</feature>
<evidence type="ECO:0000256" key="2">
    <source>
        <dbReference type="SAM" id="SignalP"/>
    </source>
</evidence>
<sequence>MEGRSGRAPGLRPGKAVLKAVLRAGIALGLCLAAAGAEAAKLVSAKGSQAEGYGRIVLTFDVPVAVKARQSGAVLVLGFGEAVSAGPERIAAGMPDYVSAVRRDPDGAALRLALQRGYRIHVQDAAEQVFVDLLPESWSGYPPPLPPEVVADLARRAAAAEAELKARVPAPVRRPLTLELSHNPQRTRLSLTLPEGAAAAFTPQGSGTRLTLPGAWRIDDRSLRGRFDPALGRVAVEAEDGEARLLATPAEGVTVSTARDGDVLTLDFLTKPIKAAELPAPPPPPVTTPVAAPTAPTSGPAKVVEAAPSPVSARPAEPALAKAGAGLVFPFPKRVPAALFERGGVITLVFATTEPVVLPARIPADLVALGGPTRSGGFSVLRFAKPAGRLVDLLPVTEPDGWELVAGEGTVASESLTAQRRQGQRERIGITLRLPGAGPAGWLDLDGERIAVVTADGLKRAAVAKAQRFVEFELIPSRVGLAVLALADDLTVQPDLDGVAIGREAGMAVSGSESVAAASGPYRPADPSVGAVSDLVIDTEAWERAGRGDVRTTLREAFARVTEASRRDRGAAHVALARALMANGLDAEALGALAVAAADDVVVEGETATGLMRGILLARMGRFAEARPLLTANPLSANPEARLWRGLLDAEAGRWSEARAAFQAGSGVLRGYPDTVAARFNILAAEAAVELGDWEEASRALSAAGRGASDAIRDRIALLRARIDEATGRGTAALASYETLSGQAVWPVAAAATLRATSLGHTLGKTTLPDAIDRLEGLQLTWHGGPTEIGTLAALGGLYEEAGRWRKLFATARRGTALAPEAPAIRTLHDRAQSAFEDLFLGSRGEKLGGIEVLSLYFDFKDFAPPGRRGDEIVRRLADRLVALDLLDSADELLQYQIEHRLSGPARSSVSARLATIRLMEGKPLEALATLDATHLPGLPEDVRRARTLLRARALSDLSRTDLALETVEGETGTDSERLRADILWAARRWREAGEAHELLVGPAWRGGKPLEEAAQGDVIRAAIAYGLAGEGLGLERLKAKFSDRMAESADARTFAMLTRPDAARSPAFRDAALKATKAETLAAFLAEYRKRYPDTAVPERGSETPGSRAEAPGASPPG</sequence>
<gene>
    <name evidence="3" type="ORF">HNR00_001702</name>
</gene>
<dbReference type="EMBL" id="JACHOP010000005">
    <property type="protein sequence ID" value="MBB5756994.1"/>
    <property type="molecule type" value="Genomic_DNA"/>
</dbReference>
<name>A0A840ZIJ4_9HYPH</name>
<dbReference type="AlphaFoldDB" id="A0A840ZIJ4"/>
<keyword evidence="2" id="KW-0732">Signal</keyword>
<feature type="signal peptide" evidence="2">
    <location>
        <begin position="1"/>
        <end position="39"/>
    </location>
</feature>
<dbReference type="Proteomes" id="UP000583454">
    <property type="component" value="Unassembled WGS sequence"/>
</dbReference>
<protein>
    <recommendedName>
        <fullName evidence="5">Tetratricopeptide repeat protein</fullName>
    </recommendedName>
</protein>
<feature type="region of interest" description="Disordered" evidence="1">
    <location>
        <begin position="1095"/>
        <end position="1119"/>
    </location>
</feature>
<evidence type="ECO:0000313" key="4">
    <source>
        <dbReference type="Proteomes" id="UP000583454"/>
    </source>
</evidence>
<comment type="caution">
    <text evidence="3">The sequence shown here is derived from an EMBL/GenBank/DDBJ whole genome shotgun (WGS) entry which is preliminary data.</text>
</comment>
<evidence type="ECO:0008006" key="5">
    <source>
        <dbReference type="Google" id="ProtNLM"/>
    </source>
</evidence>
<dbReference type="RefSeq" id="WP_183567801.1">
    <property type="nucleotide sequence ID" value="NZ_JACHOP010000005.1"/>
</dbReference>
<dbReference type="Gene3D" id="1.25.40.10">
    <property type="entry name" value="Tetratricopeptide repeat domain"/>
    <property type="match status" value="1"/>
</dbReference>
<keyword evidence="4" id="KW-1185">Reference proteome</keyword>